<evidence type="ECO:0000313" key="2">
    <source>
        <dbReference type="Proteomes" id="UP000622475"/>
    </source>
</evidence>
<proteinExistence type="predicted"/>
<protein>
    <submittedName>
        <fullName evidence="1">Uncharacterized protein</fullName>
    </submittedName>
</protein>
<dbReference type="EMBL" id="JADFFL010000003">
    <property type="protein sequence ID" value="MBE9661738.1"/>
    <property type="molecule type" value="Genomic_DNA"/>
</dbReference>
<dbReference type="Proteomes" id="UP000622475">
    <property type="component" value="Unassembled WGS sequence"/>
</dbReference>
<name>A0A929KWI0_9SPHI</name>
<dbReference type="RefSeq" id="WP_194110951.1">
    <property type="nucleotide sequence ID" value="NZ_JADFFL010000003.1"/>
</dbReference>
<gene>
    <name evidence="1" type="ORF">IRJ16_07555</name>
</gene>
<evidence type="ECO:0000313" key="1">
    <source>
        <dbReference type="EMBL" id="MBE9661738.1"/>
    </source>
</evidence>
<accession>A0A929KWI0</accession>
<sequence>MNNQKIVIKIPSLIYHPVKAYIEKKASDIEIVDVGDNISIRINEPTYQKLHDLGLATFLYTFNWNSNLENNIKERYEEDFLGRPKFSGTDKERKVLNSIDQGLFIDLGPGYFDNSVIELKKINHDLDHTSYGSSETYIKLMPDYPELVPKVIEDFNESFGTKFVIASQYDIEYTPFVVLDASRESLLDAFCFGFHWGHFEKKNFMQKKSDLDNNVPKKY</sequence>
<comment type="caution">
    <text evidence="1">The sequence shown here is derived from an EMBL/GenBank/DDBJ whole genome shotgun (WGS) entry which is preliminary data.</text>
</comment>
<reference evidence="1" key="1">
    <citation type="submission" date="2020-10" db="EMBL/GenBank/DDBJ databases">
        <title>Mucilaginibacter mali sp. nov., isolated from rhizosphere soil of apple orchard.</title>
        <authorList>
            <person name="Lee J.-S."/>
            <person name="Kim H.S."/>
            <person name="Kim J.-S."/>
        </authorList>
    </citation>
    <scope>NUCLEOTIDE SEQUENCE</scope>
    <source>
        <strain evidence="1">KCTC 22746</strain>
    </source>
</reference>
<keyword evidence="2" id="KW-1185">Reference proteome</keyword>
<dbReference type="AlphaFoldDB" id="A0A929KWI0"/>
<organism evidence="1 2">
    <name type="scientific">Mucilaginibacter myungsuensis</name>
    <dbReference type="NCBI Taxonomy" id="649104"/>
    <lineage>
        <taxon>Bacteria</taxon>
        <taxon>Pseudomonadati</taxon>
        <taxon>Bacteroidota</taxon>
        <taxon>Sphingobacteriia</taxon>
        <taxon>Sphingobacteriales</taxon>
        <taxon>Sphingobacteriaceae</taxon>
        <taxon>Mucilaginibacter</taxon>
    </lineage>
</organism>